<evidence type="ECO:0000313" key="2">
    <source>
        <dbReference type="Proteomes" id="UP000294498"/>
    </source>
</evidence>
<comment type="caution">
    <text evidence="1">The sequence shown here is derived from an EMBL/GenBank/DDBJ whole genome shotgun (WGS) entry which is preliminary data.</text>
</comment>
<accession>A0A4R8DRD2</accession>
<proteinExistence type="predicted"/>
<evidence type="ECO:0000313" key="1">
    <source>
        <dbReference type="EMBL" id="TDX00386.1"/>
    </source>
</evidence>
<protein>
    <submittedName>
        <fullName evidence="1">Uncharacterized protein</fullName>
    </submittedName>
</protein>
<name>A0A4R8DRD2_9BACT</name>
<gene>
    <name evidence="1" type="ORF">EDB95_1408</name>
</gene>
<organism evidence="1 2">
    <name type="scientific">Dinghuibacter silviterrae</name>
    <dbReference type="NCBI Taxonomy" id="1539049"/>
    <lineage>
        <taxon>Bacteria</taxon>
        <taxon>Pseudomonadati</taxon>
        <taxon>Bacteroidota</taxon>
        <taxon>Chitinophagia</taxon>
        <taxon>Chitinophagales</taxon>
        <taxon>Chitinophagaceae</taxon>
        <taxon>Dinghuibacter</taxon>
    </lineage>
</organism>
<sequence length="93" mass="11311">MNLNPNGVWNGGELYHYTEFKLRILEFSPLYNSEWHVAGLISQDDEDKPYRQGMTDVFQLWQERKRINWFNLSTGSHMKDDYIRIFREKRLLL</sequence>
<dbReference type="EMBL" id="SODV01000001">
    <property type="protein sequence ID" value="TDX00386.1"/>
    <property type="molecule type" value="Genomic_DNA"/>
</dbReference>
<dbReference type="Proteomes" id="UP000294498">
    <property type="component" value="Unassembled WGS sequence"/>
</dbReference>
<keyword evidence="2" id="KW-1185">Reference proteome</keyword>
<reference evidence="1 2" key="1">
    <citation type="submission" date="2019-03" db="EMBL/GenBank/DDBJ databases">
        <title>Genomic Encyclopedia of Type Strains, Phase IV (KMG-IV): sequencing the most valuable type-strain genomes for metagenomic binning, comparative biology and taxonomic classification.</title>
        <authorList>
            <person name="Goeker M."/>
        </authorList>
    </citation>
    <scope>NUCLEOTIDE SEQUENCE [LARGE SCALE GENOMIC DNA]</scope>
    <source>
        <strain evidence="1 2">DSM 100059</strain>
    </source>
</reference>
<dbReference type="AlphaFoldDB" id="A0A4R8DRD2"/>